<dbReference type="InterPro" id="IPR013173">
    <property type="entry name" value="DNA_primase_DnaG_DnaB-bd_dom"/>
</dbReference>
<evidence type="ECO:0000256" key="12">
    <source>
        <dbReference type="HAMAP-Rule" id="MF_00974"/>
    </source>
</evidence>
<dbReference type="CDD" id="cd03364">
    <property type="entry name" value="TOPRIM_DnaG_primases"/>
    <property type="match status" value="1"/>
</dbReference>
<dbReference type="SMART" id="SM00766">
    <property type="entry name" value="DnaG_DnaB_bind"/>
    <property type="match status" value="1"/>
</dbReference>
<keyword evidence="2 12" id="KW-0639">Primosome</keyword>
<keyword evidence="3 12" id="KW-0808">Transferase</keyword>
<evidence type="ECO:0000259" key="13">
    <source>
        <dbReference type="PROSITE" id="PS50880"/>
    </source>
</evidence>
<comment type="subunit">
    <text evidence="12">Monomer. Interacts with DnaB.</text>
</comment>
<dbReference type="EC" id="2.7.7.101" evidence="12"/>
<dbReference type="AlphaFoldDB" id="A0A4R1HC20"/>
<dbReference type="PANTHER" id="PTHR30313:SF2">
    <property type="entry name" value="DNA PRIMASE"/>
    <property type="match status" value="1"/>
</dbReference>
<evidence type="ECO:0000256" key="11">
    <source>
        <dbReference type="ARBA" id="ARBA00023163"/>
    </source>
</evidence>
<dbReference type="Gene3D" id="1.10.860.10">
    <property type="entry name" value="DNAb Helicase, Chain A"/>
    <property type="match status" value="1"/>
</dbReference>
<proteinExistence type="inferred from homology"/>
<dbReference type="Gene3D" id="3.90.980.10">
    <property type="entry name" value="DNA primase, catalytic core, N-terminal domain"/>
    <property type="match status" value="1"/>
</dbReference>
<keyword evidence="4 12" id="KW-0548">Nucleotidyltransferase</keyword>
<dbReference type="InterPro" id="IPR013264">
    <property type="entry name" value="DNAG_N"/>
</dbReference>
<comment type="cofactor">
    <cofactor evidence="12">
        <name>Zn(2+)</name>
        <dbReference type="ChEBI" id="CHEBI:29105"/>
    </cofactor>
    <text evidence="12">Binds 1 zinc ion per monomer.</text>
</comment>
<dbReference type="RefSeq" id="WP_132974288.1">
    <property type="nucleotide sequence ID" value="NZ_SMFX01000001.1"/>
</dbReference>
<keyword evidence="6 12" id="KW-0479">Metal-binding</keyword>
<evidence type="ECO:0000256" key="7">
    <source>
        <dbReference type="ARBA" id="ARBA00022771"/>
    </source>
</evidence>
<dbReference type="InterPro" id="IPR034151">
    <property type="entry name" value="TOPRIM_DnaG_bac"/>
</dbReference>
<dbReference type="Proteomes" id="UP000295707">
    <property type="component" value="Unassembled WGS sequence"/>
</dbReference>
<dbReference type="Pfam" id="PF08275">
    <property type="entry name" value="DNAG_N"/>
    <property type="match status" value="1"/>
</dbReference>
<dbReference type="Gene3D" id="3.40.1360.10">
    <property type="match status" value="1"/>
</dbReference>
<dbReference type="Gene3D" id="3.90.580.10">
    <property type="entry name" value="Zinc finger, CHC2-type domain"/>
    <property type="match status" value="1"/>
</dbReference>
<dbReference type="SMART" id="SM00493">
    <property type="entry name" value="TOPRIM"/>
    <property type="match status" value="1"/>
</dbReference>
<dbReference type="GO" id="GO:0006269">
    <property type="term" value="P:DNA replication, synthesis of primer"/>
    <property type="evidence" value="ECO:0007669"/>
    <property type="project" value="UniProtKB-UniRule"/>
</dbReference>
<dbReference type="InterPro" id="IPR006171">
    <property type="entry name" value="TOPRIM_dom"/>
</dbReference>
<feature type="zinc finger region" description="CHC2-type" evidence="12">
    <location>
        <begin position="40"/>
        <end position="64"/>
    </location>
</feature>
<comment type="caution">
    <text evidence="14">The sequence shown here is derived from an EMBL/GenBank/DDBJ whole genome shotgun (WGS) entry which is preliminary data.</text>
</comment>
<dbReference type="InterPro" id="IPR006295">
    <property type="entry name" value="DNA_primase_DnaG"/>
</dbReference>
<evidence type="ECO:0000256" key="5">
    <source>
        <dbReference type="ARBA" id="ARBA00022705"/>
    </source>
</evidence>
<dbReference type="FunFam" id="3.90.580.10:FF:000001">
    <property type="entry name" value="DNA primase"/>
    <property type="match status" value="1"/>
</dbReference>
<dbReference type="SMART" id="SM00400">
    <property type="entry name" value="ZnF_CHCC"/>
    <property type="match status" value="1"/>
</dbReference>
<evidence type="ECO:0000256" key="6">
    <source>
        <dbReference type="ARBA" id="ARBA00022723"/>
    </source>
</evidence>
<evidence type="ECO:0000256" key="10">
    <source>
        <dbReference type="ARBA" id="ARBA00023125"/>
    </source>
</evidence>
<reference evidence="14 15" key="1">
    <citation type="submission" date="2019-03" db="EMBL/GenBank/DDBJ databases">
        <title>Genomic Encyclopedia of Type Strains, Phase IV (KMG-IV): sequencing the most valuable type-strain genomes for metagenomic binning, comparative biology and taxonomic classification.</title>
        <authorList>
            <person name="Goeker M."/>
        </authorList>
    </citation>
    <scope>NUCLEOTIDE SEQUENCE [LARGE SCALE GENOMIC DNA]</scope>
    <source>
        <strain evidence="14 15">DSM 19610</strain>
    </source>
</reference>
<keyword evidence="11 12" id="KW-0804">Transcription</keyword>
<dbReference type="GO" id="GO:0000428">
    <property type="term" value="C:DNA-directed RNA polymerase complex"/>
    <property type="evidence" value="ECO:0007669"/>
    <property type="project" value="UniProtKB-KW"/>
</dbReference>
<dbReference type="OrthoDB" id="9803773at2"/>
<dbReference type="InterPro" id="IPR037068">
    <property type="entry name" value="DNA_primase_core_N_sf"/>
</dbReference>
<dbReference type="GO" id="GO:0008270">
    <property type="term" value="F:zinc ion binding"/>
    <property type="evidence" value="ECO:0007669"/>
    <property type="project" value="UniProtKB-UniRule"/>
</dbReference>
<organism evidence="14 15">
    <name type="scientific">Thiogranum longum</name>
    <dbReference type="NCBI Taxonomy" id="1537524"/>
    <lineage>
        <taxon>Bacteria</taxon>
        <taxon>Pseudomonadati</taxon>
        <taxon>Pseudomonadota</taxon>
        <taxon>Gammaproteobacteria</taxon>
        <taxon>Chromatiales</taxon>
        <taxon>Ectothiorhodospiraceae</taxon>
        <taxon>Thiogranum</taxon>
    </lineage>
</organism>
<evidence type="ECO:0000313" key="14">
    <source>
        <dbReference type="EMBL" id="TCK19547.1"/>
    </source>
</evidence>
<dbReference type="InterPro" id="IPR050219">
    <property type="entry name" value="DnaG_primase"/>
</dbReference>
<keyword evidence="7 12" id="KW-0863">Zinc-finger</keyword>
<comment type="function">
    <text evidence="12">RNA polymerase that catalyzes the synthesis of short RNA molecules used as primers for DNA polymerase during DNA replication.</text>
</comment>
<keyword evidence="15" id="KW-1185">Reference proteome</keyword>
<evidence type="ECO:0000256" key="2">
    <source>
        <dbReference type="ARBA" id="ARBA00022515"/>
    </source>
</evidence>
<accession>A0A4R1HC20</accession>
<dbReference type="FunFam" id="3.40.1360.10:FF:000002">
    <property type="entry name" value="DNA primase"/>
    <property type="match status" value="1"/>
</dbReference>
<name>A0A4R1HC20_9GAMM</name>
<dbReference type="PROSITE" id="PS50880">
    <property type="entry name" value="TOPRIM"/>
    <property type="match status" value="1"/>
</dbReference>
<dbReference type="Pfam" id="PF01807">
    <property type="entry name" value="Zn_ribbon_DnaG"/>
    <property type="match status" value="1"/>
</dbReference>
<protein>
    <recommendedName>
        <fullName evidence="12">DNA primase</fullName>
        <ecNumber evidence="12">2.7.7.101</ecNumber>
    </recommendedName>
</protein>
<keyword evidence="10 12" id="KW-0238">DNA-binding</keyword>
<dbReference type="GO" id="GO:0003677">
    <property type="term" value="F:DNA binding"/>
    <property type="evidence" value="ECO:0007669"/>
    <property type="project" value="UniProtKB-KW"/>
</dbReference>
<dbReference type="HAMAP" id="MF_00974">
    <property type="entry name" value="DNA_primase_DnaG"/>
    <property type="match status" value="1"/>
</dbReference>
<dbReference type="Pfam" id="PF08278">
    <property type="entry name" value="DnaG_DnaB_bind"/>
    <property type="match status" value="1"/>
</dbReference>
<keyword evidence="8 12" id="KW-0862">Zinc</keyword>
<evidence type="ECO:0000256" key="4">
    <source>
        <dbReference type="ARBA" id="ARBA00022695"/>
    </source>
</evidence>
<dbReference type="GO" id="GO:1990077">
    <property type="term" value="C:primosome complex"/>
    <property type="evidence" value="ECO:0007669"/>
    <property type="project" value="UniProtKB-KW"/>
</dbReference>
<evidence type="ECO:0000313" key="15">
    <source>
        <dbReference type="Proteomes" id="UP000295707"/>
    </source>
</evidence>
<evidence type="ECO:0000256" key="1">
    <source>
        <dbReference type="ARBA" id="ARBA00022478"/>
    </source>
</evidence>
<evidence type="ECO:0000256" key="3">
    <source>
        <dbReference type="ARBA" id="ARBA00022679"/>
    </source>
</evidence>
<keyword evidence="1 12" id="KW-0240">DNA-directed RNA polymerase</keyword>
<comment type="domain">
    <text evidence="12">Contains an N-terminal zinc-binding domain, a central core domain that contains the primase activity, and a C-terminal DnaB-binding domain.</text>
</comment>
<evidence type="ECO:0000256" key="8">
    <source>
        <dbReference type="ARBA" id="ARBA00022833"/>
    </source>
</evidence>
<dbReference type="FunFam" id="3.90.980.10:FF:000001">
    <property type="entry name" value="DNA primase"/>
    <property type="match status" value="1"/>
</dbReference>
<dbReference type="EMBL" id="SMFX01000001">
    <property type="protein sequence ID" value="TCK19547.1"/>
    <property type="molecule type" value="Genomic_DNA"/>
</dbReference>
<keyword evidence="9" id="KW-0460">Magnesium</keyword>
<dbReference type="SUPFAM" id="SSF117023">
    <property type="entry name" value="DNA primase DnaG, C-terminal domain"/>
    <property type="match status" value="1"/>
</dbReference>
<dbReference type="Gene3D" id="1.20.50.20">
    <property type="entry name" value="DnaG, RNA polymerase domain, helical bundle"/>
    <property type="match status" value="1"/>
</dbReference>
<dbReference type="NCBIfam" id="TIGR01391">
    <property type="entry name" value="dnaG"/>
    <property type="match status" value="1"/>
</dbReference>
<dbReference type="Pfam" id="PF10410">
    <property type="entry name" value="DnaB_bind"/>
    <property type="match status" value="1"/>
</dbReference>
<dbReference type="SUPFAM" id="SSF57783">
    <property type="entry name" value="Zinc beta-ribbon"/>
    <property type="match status" value="1"/>
</dbReference>
<dbReference type="InterPro" id="IPR036977">
    <property type="entry name" value="DNA_primase_Znf_CHC2"/>
</dbReference>
<sequence>MPGRIPQSFIDDLLNRVDIVEVIDTRVPLKKAGREYQACCPFHNEKTPSFTVSPGKQFYHCFGCGAHGSAVGFLMEYDHLEFPEAIEELARSIGVEVPREDGHAPRQDPRRDDHYSLLERVDHFYRSQLREHSQAERAIDYLKERGLSGEIAATFGLGYAPPGWDSLLKFLDKDSHSQQLAVELGLLVKRDEGGLYDRFRDRIMFPIRDRRGRTIGFGGRVMGDEKPKYMNSPESPVFHKGQELYGLFEARKASQKLERLLVVEGYMDVVALAQFGLTNAVATLGTATTPDHLERLYRTVREVVFCFDGDAAGSRAAWRALENALPVMRDGREARFLFLPEGEDPDSLVRDIGKQAFQKKTVESVPLSQFFFEHLQQQVDMGSVDGRARLVELARPLLQTMPDTVFRDLMLNQLADRSGMNAARLQDRVFGSEITQQEEPPKPHIGHTGRSPVRTAIHLLLERPQLAETVEIPCGFEDLDVPGIALLSRLLEILHTSPNLSAGGILEHWRGLPEEKHLATLAGTALDLPPEGLGEEFRDAIQRLIEQRNRYRIELLLFQSRRQALSDNEKDELKALLASSQAANR</sequence>
<dbReference type="Pfam" id="PF13155">
    <property type="entry name" value="Toprim_2"/>
    <property type="match status" value="1"/>
</dbReference>
<dbReference type="SUPFAM" id="SSF56731">
    <property type="entry name" value="DNA primase core"/>
    <property type="match status" value="1"/>
</dbReference>
<feature type="domain" description="Toprim" evidence="13">
    <location>
        <begin position="258"/>
        <end position="340"/>
    </location>
</feature>
<gene>
    <name evidence="12" type="primary">dnaG</name>
    <name evidence="14" type="ORF">DFR30_2860</name>
</gene>
<comment type="catalytic activity">
    <reaction evidence="12">
        <text>ssDNA + n NTP = ssDNA/pppN(pN)n-1 hybrid + (n-1) diphosphate.</text>
        <dbReference type="EC" id="2.7.7.101"/>
    </reaction>
</comment>
<evidence type="ECO:0000256" key="9">
    <source>
        <dbReference type="ARBA" id="ARBA00022842"/>
    </source>
</evidence>
<dbReference type="PANTHER" id="PTHR30313">
    <property type="entry name" value="DNA PRIMASE"/>
    <property type="match status" value="1"/>
</dbReference>
<keyword evidence="5 12" id="KW-0235">DNA replication</keyword>
<dbReference type="GO" id="GO:0003899">
    <property type="term" value="F:DNA-directed RNA polymerase activity"/>
    <property type="evidence" value="ECO:0007669"/>
    <property type="project" value="UniProtKB-UniRule"/>
</dbReference>
<dbReference type="InterPro" id="IPR002694">
    <property type="entry name" value="Znf_CHC2"/>
</dbReference>
<dbReference type="InterPro" id="IPR019475">
    <property type="entry name" value="DNA_primase_DnaB-bd"/>
</dbReference>
<comment type="similarity">
    <text evidence="12">Belongs to the DnaG primase family.</text>
</comment>
<dbReference type="GO" id="GO:0005737">
    <property type="term" value="C:cytoplasm"/>
    <property type="evidence" value="ECO:0007669"/>
    <property type="project" value="TreeGrafter"/>
</dbReference>
<dbReference type="InterPro" id="IPR030846">
    <property type="entry name" value="DnaG_bac"/>
</dbReference>
<dbReference type="InterPro" id="IPR016136">
    <property type="entry name" value="DNA_helicase_N/primase_C"/>
</dbReference>